<dbReference type="EMBL" id="MG721606">
    <property type="protein sequence ID" value="AWX53162.1"/>
    <property type="molecule type" value="Genomic_DNA"/>
</dbReference>
<dbReference type="GO" id="GO:0000027">
    <property type="term" value="P:ribosomal large subunit assembly"/>
    <property type="evidence" value="ECO:0007669"/>
    <property type="project" value="UniProtKB-UniRule"/>
</dbReference>
<dbReference type="GeneID" id="63653864"/>
<geneLocation type="chloroplast" evidence="10"/>
<dbReference type="NCBIfam" id="TIGR01032">
    <property type="entry name" value="rplT_bact"/>
    <property type="match status" value="1"/>
</dbReference>
<dbReference type="RefSeq" id="YP_010044975.1">
    <property type="nucleotide sequence ID" value="NC_054284.1"/>
</dbReference>
<proteinExistence type="inferred from homology"/>
<dbReference type="Gene3D" id="6.10.160.10">
    <property type="match status" value="1"/>
</dbReference>
<dbReference type="GO" id="GO:0009507">
    <property type="term" value="C:chloroplast"/>
    <property type="evidence" value="ECO:0007669"/>
    <property type="project" value="UniProtKB-SubCell"/>
</dbReference>
<keyword evidence="10" id="KW-0934">Plastid</keyword>
<reference evidence="12" key="2">
    <citation type="submission" date="2019-01" db="EMBL/GenBank/DDBJ databases">
        <title>Complete Chloroplast Genome of Blidingia minima.</title>
        <authorList>
            <person name="Gao D."/>
        </authorList>
    </citation>
    <scope>NUCLEOTIDE SEQUENCE</scope>
</reference>
<comment type="similarity">
    <text evidence="1 7 8">Belongs to the bacterial ribosomal protein bL20 family.</text>
</comment>
<dbReference type="InterPro" id="IPR035566">
    <property type="entry name" value="Ribosomal_protein_bL20_C"/>
</dbReference>
<dbReference type="GO" id="GO:0003735">
    <property type="term" value="F:structural constituent of ribosome"/>
    <property type="evidence" value="ECO:0007669"/>
    <property type="project" value="InterPro"/>
</dbReference>
<dbReference type="GO" id="GO:0006412">
    <property type="term" value="P:translation"/>
    <property type="evidence" value="ECO:0007669"/>
    <property type="project" value="InterPro"/>
</dbReference>
<evidence type="ECO:0000256" key="6">
    <source>
        <dbReference type="ARBA" id="ARBA00035295"/>
    </source>
</evidence>
<dbReference type="CDD" id="cd07026">
    <property type="entry name" value="Ribosomal_L20"/>
    <property type="match status" value="1"/>
</dbReference>
<evidence type="ECO:0000313" key="10">
    <source>
        <dbReference type="EMBL" id="AWX53162.1"/>
    </source>
</evidence>
<dbReference type="GO" id="GO:0019843">
    <property type="term" value="F:rRNA binding"/>
    <property type="evidence" value="ECO:0007669"/>
    <property type="project" value="UniProtKB-UniRule"/>
</dbReference>
<dbReference type="GO" id="GO:0005840">
    <property type="term" value="C:ribosome"/>
    <property type="evidence" value="ECO:0007669"/>
    <property type="project" value="UniProtKB-KW"/>
</dbReference>
<evidence type="ECO:0000256" key="3">
    <source>
        <dbReference type="ARBA" id="ARBA00022884"/>
    </source>
</evidence>
<dbReference type="PROSITE" id="PS00937">
    <property type="entry name" value="RIBOSOMAL_L20"/>
    <property type="match status" value="1"/>
</dbReference>
<dbReference type="Gene3D" id="1.10.1900.20">
    <property type="entry name" value="Ribosomal protein L20"/>
    <property type="match status" value="1"/>
</dbReference>
<reference evidence="11" key="3">
    <citation type="submission" date="2020-09" db="EMBL/GenBank/DDBJ databases">
        <authorList>
            <person name="Liu J."/>
            <person name="Wan J."/>
            <person name="Wang D."/>
            <person name="Wen C."/>
            <person name="Wei Y."/>
            <person name="Ouyang Z."/>
        </authorList>
    </citation>
    <scope>NUCLEOTIDE SEQUENCE</scope>
</reference>
<dbReference type="PANTHER" id="PTHR10986">
    <property type="entry name" value="39S RIBOSOMAL PROTEIN L20"/>
    <property type="match status" value="1"/>
</dbReference>
<name>A0A2Z4M9P0_9CHLO</name>
<keyword evidence="5 7" id="KW-0687">Ribonucleoprotein</keyword>
<dbReference type="EMBL" id="MT948112">
    <property type="protein sequence ID" value="QPF96240.1"/>
    <property type="molecule type" value="Genomic_DNA"/>
</dbReference>
<evidence type="ECO:0000256" key="4">
    <source>
        <dbReference type="ARBA" id="ARBA00022980"/>
    </source>
</evidence>
<dbReference type="AlphaFoldDB" id="A0A2Z4M9P0"/>
<keyword evidence="2 7" id="KW-0699">rRNA-binding</keyword>
<reference evidence="10" key="1">
    <citation type="submission" date="2017-12" db="EMBL/GenBank/DDBJ databases">
        <title>Resolution of core Chlorophyta phylogeny using heterogeneous models with AT-rich chloroplast sequence data.</title>
        <authorList>
            <person name="Fang L."/>
        </authorList>
    </citation>
    <scope>NUCLEOTIDE SEQUENCE</scope>
</reference>
<sequence length="123" mass="14685">MTRIKRGFVARKRRKKVLNMAKGFRASSSKLFRPAMQRVMKALLFSYAHRKLKKRVFRKLWIVRINASVRSFNSQLTYNQFMFSLKARNCQLNRKWLSQLSVREPAIFKQHFLDKVTTINSDS</sequence>
<evidence type="ECO:0000256" key="7">
    <source>
        <dbReference type="HAMAP-Rule" id="MF_00382"/>
    </source>
</evidence>
<comment type="function">
    <text evidence="7 9">Binds directly to 23S ribosomal RNA and is necessary for the in vitro assembly process of the 50S ribosomal subunit. It is not involved in the protein synthesizing functions of that subunit.</text>
</comment>
<evidence type="ECO:0000313" key="12">
    <source>
        <dbReference type="EMBL" id="QUX32850.1"/>
    </source>
</evidence>
<gene>
    <name evidence="7 10" type="primary">rpl20</name>
</gene>
<keyword evidence="4 7" id="KW-0689">Ribosomal protein</keyword>
<dbReference type="InterPro" id="IPR005813">
    <property type="entry name" value="Ribosomal_bL20"/>
</dbReference>
<evidence type="ECO:0000256" key="2">
    <source>
        <dbReference type="ARBA" id="ARBA00022730"/>
    </source>
</evidence>
<keyword evidence="3 7" id="KW-0694">RNA-binding</keyword>
<dbReference type="InterPro" id="IPR049946">
    <property type="entry name" value="RIBOSOMAL_L20_CS"/>
</dbReference>
<accession>A0A2Z4M9P0</accession>
<organism evidence="10">
    <name type="scientific">Blidingia minima</name>
    <dbReference type="NCBI Taxonomy" id="63414"/>
    <lineage>
        <taxon>Eukaryota</taxon>
        <taxon>Viridiplantae</taxon>
        <taxon>Chlorophyta</taxon>
        <taxon>core chlorophytes</taxon>
        <taxon>Ulvophyceae</taxon>
        <taxon>OUU clade</taxon>
        <taxon>Ulvales</taxon>
        <taxon>Ulvaceae</taxon>
        <taxon>Blidingia</taxon>
    </lineage>
</organism>
<keyword evidence="10" id="KW-0150">Chloroplast</keyword>
<protein>
    <recommendedName>
        <fullName evidence="6 7">Large ribosomal subunit protein bL20c</fullName>
    </recommendedName>
</protein>
<comment type="subcellular location">
    <subcellularLocation>
        <location evidence="7">Plastid</location>
        <location evidence="7">Chloroplast</location>
    </subcellularLocation>
</comment>
<evidence type="ECO:0000256" key="5">
    <source>
        <dbReference type="ARBA" id="ARBA00023274"/>
    </source>
</evidence>
<dbReference type="PRINTS" id="PR00062">
    <property type="entry name" value="RIBOSOMALL20"/>
</dbReference>
<evidence type="ECO:0000256" key="9">
    <source>
        <dbReference type="RuleBase" id="RU004311"/>
    </source>
</evidence>
<dbReference type="EMBL" id="MK408749">
    <property type="protein sequence ID" value="QUX32850.1"/>
    <property type="molecule type" value="Genomic_DNA"/>
</dbReference>
<evidence type="ECO:0000256" key="1">
    <source>
        <dbReference type="ARBA" id="ARBA00007698"/>
    </source>
</evidence>
<dbReference type="GO" id="GO:1990904">
    <property type="term" value="C:ribonucleoprotein complex"/>
    <property type="evidence" value="ECO:0007669"/>
    <property type="project" value="UniProtKB-KW"/>
</dbReference>
<dbReference type="Pfam" id="PF00453">
    <property type="entry name" value="Ribosomal_L20"/>
    <property type="match status" value="1"/>
</dbReference>
<evidence type="ECO:0000256" key="8">
    <source>
        <dbReference type="RuleBase" id="RU000561"/>
    </source>
</evidence>
<dbReference type="HAMAP" id="MF_00382">
    <property type="entry name" value="Ribosomal_bL20"/>
    <property type="match status" value="1"/>
</dbReference>
<dbReference type="SUPFAM" id="SSF74731">
    <property type="entry name" value="Ribosomal protein L20"/>
    <property type="match status" value="1"/>
</dbReference>
<evidence type="ECO:0000313" key="11">
    <source>
        <dbReference type="EMBL" id="QPF96240.1"/>
    </source>
</evidence>